<proteinExistence type="predicted"/>
<dbReference type="OrthoDB" id="5150210at2"/>
<gene>
    <name evidence="1" type="ORF">SAMN04324258_2011</name>
</gene>
<dbReference type="AlphaFoldDB" id="A0A1T5KAW2"/>
<accession>A0A1T5KAW2</accession>
<organism evidence="1 2">
    <name type="scientific">Krasilnikoviella flava</name>
    <dbReference type="NCBI Taxonomy" id="526729"/>
    <lineage>
        <taxon>Bacteria</taxon>
        <taxon>Bacillati</taxon>
        <taxon>Actinomycetota</taxon>
        <taxon>Actinomycetes</taxon>
        <taxon>Micrococcales</taxon>
        <taxon>Promicromonosporaceae</taxon>
        <taxon>Krasilnikoviella</taxon>
    </lineage>
</organism>
<dbReference type="Proteomes" id="UP000189777">
    <property type="component" value="Unassembled WGS sequence"/>
</dbReference>
<dbReference type="STRING" id="526729.SAMN04324258_2011"/>
<dbReference type="RefSeq" id="WP_079574007.1">
    <property type="nucleotide sequence ID" value="NZ_FUZQ01000003.1"/>
</dbReference>
<reference evidence="1 2" key="1">
    <citation type="submission" date="2017-02" db="EMBL/GenBank/DDBJ databases">
        <authorList>
            <person name="Peterson S.W."/>
        </authorList>
    </citation>
    <scope>NUCLEOTIDE SEQUENCE [LARGE SCALE GENOMIC DNA]</scope>
    <source>
        <strain evidence="1 2">DSM 21481</strain>
    </source>
</reference>
<evidence type="ECO:0000313" key="1">
    <source>
        <dbReference type="EMBL" id="SKC60843.1"/>
    </source>
</evidence>
<evidence type="ECO:0000313" key="2">
    <source>
        <dbReference type="Proteomes" id="UP000189777"/>
    </source>
</evidence>
<sequence length="154" mass="15413">MIRTVRPLLTGRRGRLAGVLLVLTLVAGVVVMHAMSGSATRHAGHHAPVAFASTVASTGHASSGTTTGTTAHAAFPAVEDTGGTAGCSAGGCGGHEMVTAMCLMILAVLLTFVGPGSRALLRVEGPQVAAWFPLPAASRRPSGPSLHALGISRT</sequence>
<dbReference type="EMBL" id="FUZQ01000003">
    <property type="protein sequence ID" value="SKC60843.1"/>
    <property type="molecule type" value="Genomic_DNA"/>
</dbReference>
<protein>
    <submittedName>
        <fullName evidence="1">Uncharacterized protein</fullName>
    </submittedName>
</protein>
<name>A0A1T5KAW2_9MICO</name>
<keyword evidence="2" id="KW-1185">Reference proteome</keyword>